<keyword evidence="2" id="KW-1003">Cell membrane</keyword>
<dbReference type="InterPro" id="IPR018076">
    <property type="entry name" value="T2SS_GspF_dom"/>
</dbReference>
<dbReference type="PANTHER" id="PTHR35007:SF2">
    <property type="entry name" value="PILUS ASSEMBLE PROTEIN"/>
    <property type="match status" value="1"/>
</dbReference>
<comment type="subcellular location">
    <subcellularLocation>
        <location evidence="1">Cell membrane</location>
        <topology evidence="1">Multi-pass membrane protein</topology>
    </subcellularLocation>
</comment>
<evidence type="ECO:0000256" key="2">
    <source>
        <dbReference type="ARBA" id="ARBA00022475"/>
    </source>
</evidence>
<protein>
    <submittedName>
        <fullName evidence="8">Tight adherence protein C</fullName>
    </submittedName>
</protein>
<feature type="domain" description="Type II secretion system protein GspF" evidence="7">
    <location>
        <begin position="180"/>
        <end position="308"/>
    </location>
</feature>
<evidence type="ECO:0000256" key="4">
    <source>
        <dbReference type="ARBA" id="ARBA00022989"/>
    </source>
</evidence>
<dbReference type="PANTHER" id="PTHR35007">
    <property type="entry name" value="INTEGRAL MEMBRANE PROTEIN-RELATED"/>
    <property type="match status" value="1"/>
</dbReference>
<evidence type="ECO:0000256" key="6">
    <source>
        <dbReference type="SAM" id="Phobius"/>
    </source>
</evidence>
<dbReference type="Proteomes" id="UP000186895">
    <property type="component" value="Unassembled WGS sequence"/>
</dbReference>
<feature type="transmembrane region" description="Helical" evidence="6">
    <location>
        <begin position="20"/>
        <end position="45"/>
    </location>
</feature>
<evidence type="ECO:0000313" key="8">
    <source>
        <dbReference type="EMBL" id="SIP92034.1"/>
    </source>
</evidence>
<keyword evidence="3 6" id="KW-0812">Transmembrane</keyword>
<dbReference type="STRING" id="49186.SAMN05421647_101354"/>
<dbReference type="Pfam" id="PF00482">
    <property type="entry name" value="T2SSF"/>
    <property type="match status" value="1"/>
</dbReference>
<dbReference type="EMBL" id="FTMN01000001">
    <property type="protein sequence ID" value="SIP92034.1"/>
    <property type="molecule type" value="Genomic_DNA"/>
</dbReference>
<evidence type="ECO:0000256" key="3">
    <source>
        <dbReference type="ARBA" id="ARBA00022692"/>
    </source>
</evidence>
<dbReference type="AlphaFoldDB" id="A0A1N6NIZ0"/>
<name>A0A1N6NIZ0_9GAMM</name>
<keyword evidence="4 6" id="KW-1133">Transmembrane helix</keyword>
<keyword evidence="9" id="KW-1185">Reference proteome</keyword>
<feature type="transmembrane region" description="Helical" evidence="6">
    <location>
        <begin position="292"/>
        <end position="313"/>
    </location>
</feature>
<evidence type="ECO:0000259" key="7">
    <source>
        <dbReference type="Pfam" id="PF00482"/>
    </source>
</evidence>
<dbReference type="RefSeq" id="WP_076460320.1">
    <property type="nucleotide sequence ID" value="NZ_FTMN01000001.1"/>
</dbReference>
<proteinExistence type="predicted"/>
<sequence>METLIELINQQLDNPLYARYIVIGLVAAAALAFGLSLTVLITGLANPFRTRVRALTGQNEVGNAPGDGRSKVLSSLDPLTRHLLPGKGWDQNRLHARLVHAGFRAPNAMSSLYALKVLLGISLLFMAWFATEFNSKLTADKVLLICLGAAYIGFILPNAVLDYLAKRRIRAIRNGFPDALDLLVVCVESGLGLTAALQRVGQELEVSHPELSEELHLVNVEIRAGVNRIEALRGMANRTGVEDIRGLVALLDQSVRFGSSIADTLRVYSEEFRDKRMQAAEEQAAKIGTKMIFPLTFCIWPGFFVVAVGPAILKVLEVFGR</sequence>
<feature type="transmembrane region" description="Helical" evidence="6">
    <location>
        <begin position="113"/>
        <end position="130"/>
    </location>
</feature>
<accession>A0A1N6NIZ0</accession>
<keyword evidence="5 6" id="KW-0472">Membrane</keyword>
<dbReference type="GO" id="GO:0005886">
    <property type="term" value="C:plasma membrane"/>
    <property type="evidence" value="ECO:0007669"/>
    <property type="project" value="UniProtKB-SubCell"/>
</dbReference>
<evidence type="ECO:0000256" key="1">
    <source>
        <dbReference type="ARBA" id="ARBA00004651"/>
    </source>
</evidence>
<reference evidence="8 9" key="1">
    <citation type="submission" date="2017-01" db="EMBL/GenBank/DDBJ databases">
        <authorList>
            <person name="Mah S.A."/>
            <person name="Swanson W.J."/>
            <person name="Moy G.W."/>
            <person name="Vacquier V.D."/>
        </authorList>
    </citation>
    <scope>NUCLEOTIDE SEQUENCE [LARGE SCALE GENOMIC DNA]</scope>
    <source>
        <strain evidence="8 9">DSM 7027</strain>
    </source>
</reference>
<evidence type="ECO:0000313" key="9">
    <source>
        <dbReference type="Proteomes" id="UP000186895"/>
    </source>
</evidence>
<gene>
    <name evidence="8" type="ORF">SAMN05421647_101354</name>
</gene>
<organism evidence="8 9">
    <name type="scientific">Marinobacterium stanieri</name>
    <dbReference type="NCBI Taxonomy" id="49186"/>
    <lineage>
        <taxon>Bacteria</taxon>
        <taxon>Pseudomonadati</taxon>
        <taxon>Pseudomonadota</taxon>
        <taxon>Gammaproteobacteria</taxon>
        <taxon>Oceanospirillales</taxon>
        <taxon>Oceanospirillaceae</taxon>
        <taxon>Marinobacterium</taxon>
    </lineage>
</organism>
<evidence type="ECO:0000256" key="5">
    <source>
        <dbReference type="ARBA" id="ARBA00023136"/>
    </source>
</evidence>
<feature type="transmembrane region" description="Helical" evidence="6">
    <location>
        <begin position="142"/>
        <end position="164"/>
    </location>
</feature>